<evidence type="ECO:0000313" key="2">
    <source>
        <dbReference type="Proteomes" id="UP000326179"/>
    </source>
</evidence>
<organism evidence="1 2">
    <name type="scientific">Streptomyces fagopyri</name>
    <dbReference type="NCBI Taxonomy" id="2662397"/>
    <lineage>
        <taxon>Bacteria</taxon>
        <taxon>Bacillati</taxon>
        <taxon>Actinomycetota</taxon>
        <taxon>Actinomycetes</taxon>
        <taxon>Kitasatosporales</taxon>
        <taxon>Streptomycetaceae</taxon>
        <taxon>Streptomyces</taxon>
    </lineage>
</organism>
<keyword evidence="2" id="KW-1185">Reference proteome</keyword>
<dbReference type="Proteomes" id="UP000326179">
    <property type="component" value="Chromosome"/>
</dbReference>
<dbReference type="Pfam" id="PF21848">
    <property type="entry name" value="DUF6907"/>
    <property type="match status" value="1"/>
</dbReference>
<dbReference type="EMBL" id="CP045643">
    <property type="protein sequence ID" value="QFZ75080.1"/>
    <property type="molecule type" value="Genomic_DNA"/>
</dbReference>
<gene>
    <name evidence="1" type="ORF">GFH48_19015</name>
</gene>
<protein>
    <submittedName>
        <fullName evidence="1">Uncharacterized protein</fullName>
    </submittedName>
</protein>
<evidence type="ECO:0000313" key="1">
    <source>
        <dbReference type="EMBL" id="QFZ75080.1"/>
    </source>
</evidence>
<dbReference type="RefSeq" id="WP_153289356.1">
    <property type="nucleotide sequence ID" value="NZ_CP045643.1"/>
</dbReference>
<proteinExistence type="predicted"/>
<reference evidence="1 2" key="1">
    <citation type="submission" date="2019-10" db="EMBL/GenBank/DDBJ databases">
        <title>A novel species.</title>
        <authorList>
            <person name="Gao J."/>
        </authorList>
    </citation>
    <scope>NUCLEOTIDE SEQUENCE [LARGE SCALE GENOMIC DNA]</scope>
    <source>
        <strain evidence="1 2">QMT-28</strain>
    </source>
</reference>
<name>A0A5Q0LDI1_9ACTN</name>
<dbReference type="KEGG" id="sfy:GFH48_19015"/>
<accession>A0A5Q0LDI1</accession>
<sequence>MTAAVPAFGPTGDQLPCDENSTPFAAVTLSFEVTREQLRAALAIGQAENAGEPPLPDLTVRDTRREIEGYFAGAAVFGSDTELQAIDAVLAPDHAADLDAAINRAYTKPHHPAIPQTPLYRDGTVVLQTLDHGEVVLPEPAWCTGHDADTIGTLDEVTHNGRHVRAGSIGHRGYVDFLDTFLTHAPYLAEQPEPYPLVSVNLDLNADLDPDGATRAAHGLRAAALRLERLAAEAQRLRNGGQA</sequence>
<dbReference type="InterPro" id="IPR054202">
    <property type="entry name" value="DUF6907"/>
</dbReference>
<dbReference type="AlphaFoldDB" id="A0A5Q0LDI1"/>